<evidence type="ECO:0000313" key="7">
    <source>
        <dbReference type="EMBL" id="KKN65074.1"/>
    </source>
</evidence>
<dbReference type="GO" id="GO:0016757">
    <property type="term" value="F:glycosyltransferase activity"/>
    <property type="evidence" value="ECO:0007669"/>
    <property type="project" value="UniProtKB-KW"/>
</dbReference>
<keyword evidence="3" id="KW-0328">Glycosyltransferase</keyword>
<dbReference type="NCBIfam" id="TIGR04283">
    <property type="entry name" value="glyco_like_mftF"/>
    <property type="match status" value="1"/>
</dbReference>
<feature type="domain" description="Glycosyltransferase 2-like" evidence="6">
    <location>
        <begin position="6"/>
        <end position="106"/>
    </location>
</feature>
<evidence type="ECO:0000256" key="1">
    <source>
        <dbReference type="ARBA" id="ARBA00004236"/>
    </source>
</evidence>
<keyword evidence="4" id="KW-0808">Transferase</keyword>
<sequence>MRAPISVVIPTLNAEAGLSNCLTALMEGLDAGLIRELIVTDGGSHDATLALAQAWGAEVVNGDASRGGQLRRGCAKAQADWLLVLHADTRLAPGWTDPVIAHLRGQQAGWFKLRFDHGGLPARFVAGWANMRSRFGLPYGDQGLLIPLKLYQAVGGYPDQPLMEDVALALLLKGKLTGLDATAVTSADRYRRSGWIRRGARNLWTLMRYLAGATPAKLAAEYSK</sequence>
<dbReference type="Pfam" id="PF00535">
    <property type="entry name" value="Glycos_transf_2"/>
    <property type="match status" value="1"/>
</dbReference>
<keyword evidence="2" id="KW-1003">Cell membrane</keyword>
<dbReference type="AlphaFoldDB" id="A0A0F9SDG9"/>
<evidence type="ECO:0000256" key="3">
    <source>
        <dbReference type="ARBA" id="ARBA00022676"/>
    </source>
</evidence>
<evidence type="ECO:0000256" key="2">
    <source>
        <dbReference type="ARBA" id="ARBA00022475"/>
    </source>
</evidence>
<evidence type="ECO:0000256" key="4">
    <source>
        <dbReference type="ARBA" id="ARBA00022679"/>
    </source>
</evidence>
<organism evidence="7">
    <name type="scientific">marine sediment metagenome</name>
    <dbReference type="NCBI Taxonomy" id="412755"/>
    <lineage>
        <taxon>unclassified sequences</taxon>
        <taxon>metagenomes</taxon>
        <taxon>ecological metagenomes</taxon>
    </lineage>
</organism>
<dbReference type="PANTHER" id="PTHR43646:SF2">
    <property type="entry name" value="GLYCOSYLTRANSFERASE 2-LIKE DOMAIN-CONTAINING PROTEIN"/>
    <property type="match status" value="1"/>
</dbReference>
<evidence type="ECO:0000256" key="5">
    <source>
        <dbReference type="ARBA" id="ARBA00023136"/>
    </source>
</evidence>
<accession>A0A0F9SDG9</accession>
<comment type="caution">
    <text evidence="7">The sequence shown here is derived from an EMBL/GenBank/DDBJ whole genome shotgun (WGS) entry which is preliminary data.</text>
</comment>
<dbReference type="CDD" id="cd02522">
    <property type="entry name" value="GT_2_like_a"/>
    <property type="match status" value="1"/>
</dbReference>
<dbReference type="Gene3D" id="3.90.550.10">
    <property type="entry name" value="Spore Coat Polysaccharide Biosynthesis Protein SpsA, Chain A"/>
    <property type="match status" value="1"/>
</dbReference>
<gene>
    <name evidence="7" type="ORF">LCGC14_0485340</name>
</gene>
<dbReference type="PANTHER" id="PTHR43646">
    <property type="entry name" value="GLYCOSYLTRANSFERASE"/>
    <property type="match status" value="1"/>
</dbReference>
<dbReference type="EMBL" id="LAZR01000535">
    <property type="protein sequence ID" value="KKN65074.1"/>
    <property type="molecule type" value="Genomic_DNA"/>
</dbReference>
<reference evidence="7" key="1">
    <citation type="journal article" date="2015" name="Nature">
        <title>Complex archaea that bridge the gap between prokaryotes and eukaryotes.</title>
        <authorList>
            <person name="Spang A."/>
            <person name="Saw J.H."/>
            <person name="Jorgensen S.L."/>
            <person name="Zaremba-Niedzwiedzka K."/>
            <person name="Martijn J."/>
            <person name="Lind A.E."/>
            <person name="van Eijk R."/>
            <person name="Schleper C."/>
            <person name="Guy L."/>
            <person name="Ettema T.J."/>
        </authorList>
    </citation>
    <scope>NUCLEOTIDE SEQUENCE</scope>
</reference>
<proteinExistence type="predicted"/>
<name>A0A0F9SDG9_9ZZZZ</name>
<dbReference type="GO" id="GO:0005886">
    <property type="term" value="C:plasma membrane"/>
    <property type="evidence" value="ECO:0007669"/>
    <property type="project" value="UniProtKB-SubCell"/>
</dbReference>
<comment type="subcellular location">
    <subcellularLocation>
        <location evidence="1">Cell membrane</location>
    </subcellularLocation>
</comment>
<dbReference type="InterPro" id="IPR001173">
    <property type="entry name" value="Glyco_trans_2-like"/>
</dbReference>
<keyword evidence="5" id="KW-0472">Membrane</keyword>
<dbReference type="SUPFAM" id="SSF53448">
    <property type="entry name" value="Nucleotide-diphospho-sugar transferases"/>
    <property type="match status" value="1"/>
</dbReference>
<dbReference type="InterPro" id="IPR026461">
    <property type="entry name" value="Trfase_2_rSAM/seldom_assoc"/>
</dbReference>
<protein>
    <recommendedName>
        <fullName evidence="6">Glycosyltransferase 2-like domain-containing protein</fullName>
    </recommendedName>
</protein>
<dbReference type="InterPro" id="IPR029044">
    <property type="entry name" value="Nucleotide-diphossugar_trans"/>
</dbReference>
<evidence type="ECO:0000259" key="6">
    <source>
        <dbReference type="Pfam" id="PF00535"/>
    </source>
</evidence>